<proteinExistence type="predicted"/>
<dbReference type="InterPro" id="IPR051625">
    <property type="entry name" value="Signaling_Regulatory_Domain"/>
</dbReference>
<dbReference type="Proteomes" id="UP000032740">
    <property type="component" value="Chromosome"/>
</dbReference>
<evidence type="ECO:0000313" key="4">
    <source>
        <dbReference type="Proteomes" id="UP000032740"/>
    </source>
</evidence>
<gene>
    <name evidence="3" type="ORF">BN85406620</name>
</gene>
<dbReference type="KEGG" id="apal:BN85406620"/>
<dbReference type="SUPFAM" id="SSF50985">
    <property type="entry name" value="RCC1/BLIP-II"/>
    <property type="match status" value="1"/>
</dbReference>
<feature type="domain" description="RCC1-like" evidence="2">
    <location>
        <begin position="52"/>
        <end position="324"/>
    </location>
</feature>
<dbReference type="InterPro" id="IPR009091">
    <property type="entry name" value="RCC1/BLIP-II"/>
</dbReference>
<dbReference type="STRING" id="1318466.BN85406620"/>
<organism evidence="3 4">
    <name type="scientific">Alteracholeplasma palmae (strain ATCC 49389 / J233)</name>
    <name type="common">Acholeplasma palmae</name>
    <dbReference type="NCBI Taxonomy" id="1318466"/>
    <lineage>
        <taxon>Bacteria</taxon>
        <taxon>Bacillati</taxon>
        <taxon>Mycoplasmatota</taxon>
        <taxon>Mollicutes</taxon>
        <taxon>Acholeplasmatales</taxon>
        <taxon>Acholeplasmataceae</taxon>
        <taxon>Acholeplasma</taxon>
    </lineage>
</organism>
<accession>U4KKH6</accession>
<dbReference type="Pfam" id="PF00415">
    <property type="entry name" value="RCC1"/>
    <property type="match status" value="1"/>
</dbReference>
<name>U4KKH6_ALTPJ</name>
<keyword evidence="4" id="KW-1185">Reference proteome</keyword>
<dbReference type="RefSeq" id="WP_026658391.1">
    <property type="nucleotide sequence ID" value="NC_022538.1"/>
</dbReference>
<reference evidence="3 4" key="1">
    <citation type="journal article" date="2013" name="J. Mol. Microbiol. Biotechnol.">
        <title>Analysis of the Complete Genomes of Acholeplasma brassicae , A. palmae and A. laidlawii and Their Comparison to the Obligate Parasites from ' Candidatus Phytoplasma'.</title>
        <authorList>
            <person name="Kube M."/>
            <person name="Siewert C."/>
            <person name="Migdoll A.M."/>
            <person name="Duduk B."/>
            <person name="Holz S."/>
            <person name="Rabus R."/>
            <person name="Seemuller E."/>
            <person name="Mitrovic J."/>
            <person name="Muller I."/>
            <person name="Buttner C."/>
            <person name="Reinhardt R."/>
        </authorList>
    </citation>
    <scope>NUCLEOTIDE SEQUENCE [LARGE SCALE GENOMIC DNA]</scope>
    <source>
        <strain evidence="3 4">J233</strain>
    </source>
</reference>
<dbReference type="HOGENOM" id="CLU_555076_0_0_14"/>
<dbReference type="OrthoDB" id="247643at2"/>
<dbReference type="PRINTS" id="PR00633">
    <property type="entry name" value="RCCNDNSATION"/>
</dbReference>
<evidence type="ECO:0000259" key="2">
    <source>
        <dbReference type="Pfam" id="PF25390"/>
    </source>
</evidence>
<keyword evidence="1" id="KW-0677">Repeat</keyword>
<dbReference type="EMBL" id="FO681347">
    <property type="protein sequence ID" value="CCV64239.1"/>
    <property type="molecule type" value="Genomic_DNA"/>
</dbReference>
<evidence type="ECO:0000313" key="3">
    <source>
        <dbReference type="EMBL" id="CCV64239.1"/>
    </source>
</evidence>
<dbReference type="InterPro" id="IPR000408">
    <property type="entry name" value="Reg_chr_condens"/>
</dbReference>
<dbReference type="InterPro" id="IPR058923">
    <property type="entry name" value="RCC1-like_dom"/>
</dbReference>
<protein>
    <submittedName>
        <fullName evidence="3">Predicted regulator of chromosome condensation RCC</fullName>
    </submittedName>
</protein>
<dbReference type="Pfam" id="PF25390">
    <property type="entry name" value="WD40_RLD"/>
    <property type="match status" value="1"/>
</dbReference>
<dbReference type="PANTHER" id="PTHR22872">
    <property type="entry name" value="BTK-BINDING PROTEIN-RELATED"/>
    <property type="match status" value="1"/>
</dbReference>
<dbReference type="PROSITE" id="PS50012">
    <property type="entry name" value="RCC1_3"/>
    <property type="match status" value="6"/>
</dbReference>
<dbReference type="Gene3D" id="2.130.10.30">
    <property type="entry name" value="Regulator of chromosome condensation 1/beta-lactamase-inhibitor protein II"/>
    <property type="match status" value="2"/>
</dbReference>
<dbReference type="AlphaFoldDB" id="U4KKH6"/>
<sequence length="491" mass="54940">MKKLAIIFLIIIGSILSITASYSYWAQQIDTSQLAQNTNIEQEIGNWATFNKLKYQEINGKSYHSVSSYYNYNVAIGKEGQLYAWGYGLGGQLGISPASNLNTPTEVAFFKDKKIVSVKAGYRHVLALTDQGELYAWGNNEQGALGLGSVSAPMYPLPREVLYFKTNNIKIVSIEAGNNSSYAITDKGEVYSWGYNIYYKLGQANLTSYSTPTKIDFFSSNNIKIKDIKTQFEGAIALTDQGDLYAWGYSANGELGIGAINYLDTPRLIVFPESIIIKSYTLGMYHAMVLTSEDKVYVWGYNAQGQLGLGDLTRRTTPVINQGLTNLGAKNIFAGVYSSSAMITKDNKIYTWGNNSSHKIGYDRPAINPNPQILNDIPRDIEYVNIALGTEHTIIEDKHGSLYALGLNTYGQLGIGTNTSTNKVEQINLLSWISIKEEMLPIGYKFNLYEYEKIGYKFLGWYLDKNYQEKFESNSVMTESINNVYAKWIKI</sequence>
<evidence type="ECO:0000256" key="1">
    <source>
        <dbReference type="ARBA" id="ARBA00022737"/>
    </source>
</evidence>